<evidence type="ECO:0000313" key="1">
    <source>
        <dbReference type="EMBL" id="KHS55978.1"/>
    </source>
</evidence>
<comment type="caution">
    <text evidence="1">The sequence shown here is derived from an EMBL/GenBank/DDBJ whole genome shotgun (WGS) entry which is preliminary data.</text>
</comment>
<protein>
    <submittedName>
        <fullName evidence="1">Uncharacterized protein</fullName>
    </submittedName>
</protein>
<name>A0A0B3VT16_9FIRM</name>
<dbReference type="RefSeq" id="WP_039680953.1">
    <property type="nucleotide sequence ID" value="NZ_JAWGXO010000010.1"/>
</dbReference>
<dbReference type="AlphaFoldDB" id="A0A0B3VT16"/>
<dbReference type="Proteomes" id="UP000031189">
    <property type="component" value="Unassembled WGS sequence"/>
</dbReference>
<accession>A0A0B3VT16</accession>
<reference evidence="1 2" key="1">
    <citation type="submission" date="2014-12" db="EMBL/GenBank/DDBJ databases">
        <title>Draft genome sequence of Terrisporobacter sp. 08-306576, isolated from the blood culture of a bacteremia patient.</title>
        <authorList>
            <person name="Lund L.C."/>
            <person name="Sydenham T.V."/>
            <person name="Hogh S.V."/>
            <person name="Skov M.N."/>
            <person name="Kemp M."/>
            <person name="Justesen U.S."/>
        </authorList>
    </citation>
    <scope>NUCLEOTIDE SEQUENCE [LARGE SCALE GENOMIC DNA]</scope>
    <source>
        <strain evidence="1 2">08-306576</strain>
    </source>
</reference>
<sequence length="62" mass="7098">MLSNIFLALILLHIFTIIFSFEGGKEEINLVIVGESKSAVISSYCEALDEFDICKYFKYDKK</sequence>
<organism evidence="1 2">
    <name type="scientific">Terrisporobacter othiniensis</name>
    <dbReference type="NCBI Taxonomy" id="1577792"/>
    <lineage>
        <taxon>Bacteria</taxon>
        <taxon>Bacillati</taxon>
        <taxon>Bacillota</taxon>
        <taxon>Clostridia</taxon>
        <taxon>Peptostreptococcales</taxon>
        <taxon>Peptostreptococcaceae</taxon>
        <taxon>Terrisporobacter</taxon>
    </lineage>
</organism>
<proteinExistence type="predicted"/>
<gene>
    <name evidence="1" type="ORF">QX51_16245</name>
</gene>
<keyword evidence="2" id="KW-1185">Reference proteome</keyword>
<dbReference type="STRING" id="1577792.QX51_16245"/>
<evidence type="ECO:0000313" key="2">
    <source>
        <dbReference type="Proteomes" id="UP000031189"/>
    </source>
</evidence>
<dbReference type="EMBL" id="JWHR01000131">
    <property type="protein sequence ID" value="KHS55978.1"/>
    <property type="molecule type" value="Genomic_DNA"/>
</dbReference>